<dbReference type="PANTHER" id="PTHR34374:SF1">
    <property type="entry name" value="LARGE RIBOSOMAL RNA SUBUNIT ACCUMULATION PROTEIN YCED HOMOLOG 1, CHLOROPLASTIC"/>
    <property type="match status" value="1"/>
</dbReference>
<dbReference type="PANTHER" id="PTHR34374">
    <property type="entry name" value="LARGE RIBOSOMAL RNA SUBUNIT ACCUMULATION PROTEIN YCED HOMOLOG 1, CHLOROPLASTIC"/>
    <property type="match status" value="1"/>
</dbReference>
<dbReference type="Proteomes" id="UP000010802">
    <property type="component" value="Chromosome"/>
</dbReference>
<evidence type="ECO:0000313" key="2">
    <source>
        <dbReference type="Proteomes" id="UP000010802"/>
    </source>
</evidence>
<name>F4LVK6_TEPAE</name>
<gene>
    <name evidence="1" type="ordered locus">TEPIRE1_1557</name>
</gene>
<dbReference type="STRING" id="1209989.TepRe1_1446"/>
<dbReference type="KEGG" id="tep:TepRe1_1446"/>
<dbReference type="Pfam" id="PF02620">
    <property type="entry name" value="YceD"/>
    <property type="match status" value="1"/>
</dbReference>
<evidence type="ECO:0008006" key="3">
    <source>
        <dbReference type="Google" id="ProtNLM"/>
    </source>
</evidence>
<dbReference type="InterPro" id="IPR003772">
    <property type="entry name" value="YceD"/>
</dbReference>
<dbReference type="KEGG" id="tae:TepiRe1_1557"/>
<reference evidence="2" key="1">
    <citation type="journal article" date="2013" name="Genome Announc.">
        <title>First genome sequence of a syntrophic acetate-oxidizing bacterium, Tepidanaerobacter acetatoxydans strain Re1.</title>
        <authorList>
            <person name="Manzoor S."/>
            <person name="Bongcam-Rudloff E."/>
            <person name="Schnurer A."/>
            <person name="Muller B."/>
        </authorList>
    </citation>
    <scope>NUCLEOTIDE SEQUENCE [LARGE SCALE GENOMIC DNA]</scope>
    <source>
        <strain evidence="2">Re1</strain>
    </source>
</reference>
<accession>F4LVK6</accession>
<proteinExistence type="predicted"/>
<dbReference type="EMBL" id="HF563609">
    <property type="protein sequence ID" value="CDI40738.1"/>
    <property type="molecule type" value="Genomic_DNA"/>
</dbReference>
<dbReference type="AlphaFoldDB" id="F4LVK6"/>
<sequence length="168" mass="18565">MIVKLSLAGMKHVVGSTAEFDFTQPTMNLDLKREGISSVGPVRVKGKIENLGDRIFQADGQIEVTATGLCSRCLTQTKVRFAMDFSLKFSDILAQSEELIKFDGEEIELYPQVVNEIILNCPSQILCKTDCKGLCPKCGANLNTSICKCETENLDPRFAVLKKLLKSE</sequence>
<dbReference type="RefSeq" id="WP_013778515.1">
    <property type="nucleotide sequence ID" value="NC_015519.1"/>
</dbReference>
<keyword evidence="2" id="KW-1185">Reference proteome</keyword>
<dbReference type="HOGENOM" id="CLU_100236_1_1_9"/>
<protein>
    <recommendedName>
        <fullName evidence="3">DUF177 domain-containing protein</fullName>
    </recommendedName>
</protein>
<evidence type="ECO:0000313" key="1">
    <source>
        <dbReference type="EMBL" id="CDI40738.1"/>
    </source>
</evidence>
<organism evidence="1 2">
    <name type="scientific">Tepidanaerobacter acetatoxydans (strain DSM 21804 / JCM 16047 / Re1)</name>
    <dbReference type="NCBI Taxonomy" id="1209989"/>
    <lineage>
        <taxon>Bacteria</taxon>
        <taxon>Bacillati</taxon>
        <taxon>Bacillota</taxon>
        <taxon>Clostridia</taxon>
        <taxon>Thermosediminibacterales</taxon>
        <taxon>Tepidanaerobacteraceae</taxon>
        <taxon>Tepidanaerobacter</taxon>
    </lineage>
</organism>
<dbReference type="eggNOG" id="COG1399">
    <property type="taxonomic scope" value="Bacteria"/>
</dbReference>